<evidence type="ECO:0000256" key="2">
    <source>
        <dbReference type="SAM" id="MobiDB-lite"/>
    </source>
</evidence>
<accession>A0A0L7LFA9</accession>
<feature type="region of interest" description="Disordered" evidence="2">
    <location>
        <begin position="235"/>
        <end position="258"/>
    </location>
</feature>
<feature type="region of interest" description="Disordered" evidence="2">
    <location>
        <begin position="51"/>
        <end position="90"/>
    </location>
</feature>
<feature type="region of interest" description="Disordered" evidence="2">
    <location>
        <begin position="360"/>
        <end position="455"/>
    </location>
</feature>
<feature type="region of interest" description="Disordered" evidence="2">
    <location>
        <begin position="140"/>
        <end position="191"/>
    </location>
</feature>
<proteinExistence type="predicted"/>
<name>A0A0L7LFA9_OPEBR</name>
<evidence type="ECO:0000256" key="1">
    <source>
        <dbReference type="PROSITE-ProRule" id="PRU00042"/>
    </source>
</evidence>
<feature type="region of interest" description="Disordered" evidence="2">
    <location>
        <begin position="469"/>
        <end position="516"/>
    </location>
</feature>
<dbReference type="EMBL" id="JTDY01001318">
    <property type="protein sequence ID" value="KOB74218.1"/>
    <property type="molecule type" value="Genomic_DNA"/>
</dbReference>
<reference evidence="4 5" key="1">
    <citation type="journal article" date="2015" name="Genome Biol. Evol.">
        <title>The genome of winter moth (Operophtera brumata) provides a genomic perspective on sexual dimorphism and phenology.</title>
        <authorList>
            <person name="Derks M.F."/>
            <person name="Smit S."/>
            <person name="Salis L."/>
            <person name="Schijlen E."/>
            <person name="Bossers A."/>
            <person name="Mateman C."/>
            <person name="Pijl A.S."/>
            <person name="de Ridder D."/>
            <person name="Groenen M.A."/>
            <person name="Visser M.E."/>
            <person name="Megens H.J."/>
        </authorList>
    </citation>
    <scope>NUCLEOTIDE SEQUENCE [LARGE SCALE GENOMIC DNA]</scope>
    <source>
        <strain evidence="4">WM2013NL</strain>
        <tissue evidence="4">Head and thorax</tissue>
    </source>
</reference>
<dbReference type="SMART" id="SM00355">
    <property type="entry name" value="ZnF_C2H2"/>
    <property type="match status" value="1"/>
</dbReference>
<feature type="compositionally biased region" description="Low complexity" evidence="2">
    <location>
        <begin position="333"/>
        <end position="342"/>
    </location>
</feature>
<feature type="region of interest" description="Disordered" evidence="2">
    <location>
        <begin position="271"/>
        <end position="347"/>
    </location>
</feature>
<dbReference type="SUPFAM" id="SSF57667">
    <property type="entry name" value="beta-beta-alpha zinc fingers"/>
    <property type="match status" value="1"/>
</dbReference>
<dbReference type="InterPro" id="IPR036236">
    <property type="entry name" value="Znf_C2H2_sf"/>
</dbReference>
<organism evidence="4 5">
    <name type="scientific">Operophtera brumata</name>
    <name type="common">Winter moth</name>
    <name type="synonym">Phalaena brumata</name>
    <dbReference type="NCBI Taxonomy" id="104452"/>
    <lineage>
        <taxon>Eukaryota</taxon>
        <taxon>Metazoa</taxon>
        <taxon>Ecdysozoa</taxon>
        <taxon>Arthropoda</taxon>
        <taxon>Hexapoda</taxon>
        <taxon>Insecta</taxon>
        <taxon>Pterygota</taxon>
        <taxon>Neoptera</taxon>
        <taxon>Endopterygota</taxon>
        <taxon>Lepidoptera</taxon>
        <taxon>Glossata</taxon>
        <taxon>Ditrysia</taxon>
        <taxon>Geometroidea</taxon>
        <taxon>Geometridae</taxon>
        <taxon>Larentiinae</taxon>
        <taxon>Operophtera</taxon>
    </lineage>
</organism>
<evidence type="ECO:0000313" key="5">
    <source>
        <dbReference type="Proteomes" id="UP000037510"/>
    </source>
</evidence>
<dbReference type="Proteomes" id="UP000037510">
    <property type="component" value="Unassembled WGS sequence"/>
</dbReference>
<evidence type="ECO:0000313" key="4">
    <source>
        <dbReference type="EMBL" id="KOB74218.1"/>
    </source>
</evidence>
<dbReference type="InterPro" id="IPR013087">
    <property type="entry name" value="Znf_C2H2_type"/>
</dbReference>
<keyword evidence="1" id="KW-0479">Metal-binding</keyword>
<keyword evidence="1" id="KW-0862">Zinc</keyword>
<sequence>MGKQGPVTMKSKTRALWEQELHRTKLSNDDICDVLIKRAMEGIPLNAPLDDIVEEKTPVTRKNKVEPPLAVESESSSLSGSDDDDDGNISLKQIKLSFEKTDDESSTKTSRLVPKAKVELLEGLEPLNKNKKAKTYARKLQNQTQTSIEAKPHEAAKSKTSIPEVVESKKEPVVEKPKELSPPPKPEETAPPFNIMDHVCTIKVNGVGILFQCKLCNRNFLKKDIVMNHGCAKNNAPPKETNTANTAPPGPPKPSTVKYIKMDKDFKRPLSSLTDKTVVTPTKTVEPEAKPKARPKAGPASRIKVTSEPPKEIPKEPTPPPKPTPQEVPSIPPSVSFPSAPSLNSRYKLVAGPNNTFQLVEEASAPEEKPIEKSPVEEKSQSKSKKRRANDSILNKSKHHRNEDIPTEKSSSPEVIDLDANESQKPEPYPVGLFQPVPHHSSVYPAALPPVPFTTPAMKKQSYTIVQTGNPSKLLISTKPQPAPEEPSKKKSKKKTEGKEKEPFTVTVEDDAPQKDPSFFTFVSLDPLLQPSYVLPTDNIIQESQITTSTPGAKPAIEKDKDKYPYACNMCGDTFSREKKLLAHIQTHYNQMDEEDEMRTAKIPI</sequence>
<comment type="caution">
    <text evidence="4">The sequence shown here is derived from an EMBL/GenBank/DDBJ whole genome shotgun (WGS) entry which is preliminary data.</text>
</comment>
<dbReference type="GO" id="GO:0008270">
    <property type="term" value="F:zinc ion binding"/>
    <property type="evidence" value="ECO:0007669"/>
    <property type="project" value="UniProtKB-KW"/>
</dbReference>
<dbReference type="Gene3D" id="3.30.160.60">
    <property type="entry name" value="Classic Zinc Finger"/>
    <property type="match status" value="1"/>
</dbReference>
<feature type="domain" description="C2H2-type" evidence="3">
    <location>
        <begin position="566"/>
        <end position="593"/>
    </location>
</feature>
<feature type="compositionally biased region" description="Pro residues" evidence="2">
    <location>
        <begin position="316"/>
        <end position="332"/>
    </location>
</feature>
<keyword evidence="5" id="KW-1185">Reference proteome</keyword>
<dbReference type="AlphaFoldDB" id="A0A0L7LFA9"/>
<evidence type="ECO:0000259" key="3">
    <source>
        <dbReference type="PROSITE" id="PS50157"/>
    </source>
</evidence>
<feature type="compositionally biased region" description="Basic and acidic residues" evidence="2">
    <location>
        <begin position="366"/>
        <end position="381"/>
    </location>
</feature>
<protein>
    <recommendedName>
        <fullName evidence="3">C2H2-type domain-containing protein</fullName>
    </recommendedName>
</protein>
<gene>
    <name evidence="4" type="ORF">OBRU01_09443</name>
</gene>
<feature type="compositionally biased region" description="Basic and acidic residues" evidence="2">
    <location>
        <begin position="166"/>
        <end position="179"/>
    </location>
</feature>
<keyword evidence="1" id="KW-0863">Zinc-finger</keyword>
<dbReference type="PROSITE" id="PS00028">
    <property type="entry name" value="ZINC_FINGER_C2H2_1"/>
    <property type="match status" value="1"/>
</dbReference>
<dbReference type="PROSITE" id="PS50157">
    <property type="entry name" value="ZINC_FINGER_C2H2_2"/>
    <property type="match status" value="1"/>
</dbReference>